<dbReference type="STRING" id="475255.SAMN04488101_105137"/>
<keyword evidence="1" id="KW-1133">Transmembrane helix</keyword>
<sequence length="195" mass="21941">MQDFPLYFQLGWRHILDWQGYDHILFVIALCGIYTVTDWKKVLILVTAFTVGHSVTLALSIFKVISVNTPLIEFLIPVTILITAVSNIISKKQKPKGQKFKYGLALFFGLIHGLGFSNYLKSLLGKSSNITAELFAFNVGLEVGQLLIVVSILTLSFILIWFVKIKRWGWNFFLSSAIFGISFVMAAERFSALLA</sequence>
<dbReference type="InterPro" id="IPR032809">
    <property type="entry name" value="Put_HupE_UreJ"/>
</dbReference>
<dbReference type="EMBL" id="FWYB01000005">
    <property type="protein sequence ID" value="SMC90725.1"/>
    <property type="molecule type" value="Genomic_DNA"/>
</dbReference>
<evidence type="ECO:0000313" key="2">
    <source>
        <dbReference type="EMBL" id="SMC90725.1"/>
    </source>
</evidence>
<proteinExistence type="predicted"/>
<feature type="transmembrane region" description="Helical" evidence="1">
    <location>
        <begin position="170"/>
        <end position="187"/>
    </location>
</feature>
<feature type="transmembrane region" description="Helical" evidence="1">
    <location>
        <begin position="20"/>
        <end position="36"/>
    </location>
</feature>
<feature type="transmembrane region" description="Helical" evidence="1">
    <location>
        <begin position="71"/>
        <end position="90"/>
    </location>
</feature>
<reference evidence="2 3" key="1">
    <citation type="submission" date="2017-04" db="EMBL/GenBank/DDBJ databases">
        <authorList>
            <person name="Afonso C.L."/>
            <person name="Miller P.J."/>
            <person name="Scott M.A."/>
            <person name="Spackman E."/>
            <person name="Goraichik I."/>
            <person name="Dimitrov K.M."/>
            <person name="Suarez D.L."/>
            <person name="Swayne D.E."/>
        </authorList>
    </citation>
    <scope>NUCLEOTIDE SEQUENCE [LARGE SCALE GENOMIC DNA]</scope>
    <source>
        <strain evidence="2 3">DSM 19625</strain>
    </source>
</reference>
<gene>
    <name evidence="2" type="ORF">SAMN04488101_105137</name>
</gene>
<keyword evidence="1" id="KW-0472">Membrane</keyword>
<keyword evidence="1" id="KW-0812">Transmembrane</keyword>
<feature type="transmembrane region" description="Helical" evidence="1">
    <location>
        <begin position="102"/>
        <end position="120"/>
    </location>
</feature>
<dbReference type="RefSeq" id="WP_084289477.1">
    <property type="nucleotide sequence ID" value="NZ_FWYB01000005.1"/>
</dbReference>
<name>A0A1W2CZG5_9SPHI</name>
<feature type="transmembrane region" description="Helical" evidence="1">
    <location>
        <begin position="43"/>
        <end position="65"/>
    </location>
</feature>
<evidence type="ECO:0000313" key="3">
    <source>
        <dbReference type="Proteomes" id="UP000192678"/>
    </source>
</evidence>
<dbReference type="AlphaFoldDB" id="A0A1W2CZG5"/>
<dbReference type="Pfam" id="PF13795">
    <property type="entry name" value="HupE_UreJ_2"/>
    <property type="match status" value="1"/>
</dbReference>
<keyword evidence="3" id="KW-1185">Reference proteome</keyword>
<dbReference type="OrthoDB" id="9808870at2"/>
<feature type="transmembrane region" description="Helical" evidence="1">
    <location>
        <begin position="143"/>
        <end position="163"/>
    </location>
</feature>
<accession>A0A1W2CZG5</accession>
<protein>
    <submittedName>
        <fullName evidence="2">HupE / UreJ protein</fullName>
    </submittedName>
</protein>
<organism evidence="2 3">
    <name type="scientific">Pedobacter nyackensis</name>
    <dbReference type="NCBI Taxonomy" id="475255"/>
    <lineage>
        <taxon>Bacteria</taxon>
        <taxon>Pseudomonadati</taxon>
        <taxon>Bacteroidota</taxon>
        <taxon>Sphingobacteriia</taxon>
        <taxon>Sphingobacteriales</taxon>
        <taxon>Sphingobacteriaceae</taxon>
        <taxon>Pedobacter</taxon>
    </lineage>
</organism>
<evidence type="ECO:0000256" key="1">
    <source>
        <dbReference type="SAM" id="Phobius"/>
    </source>
</evidence>
<dbReference type="Proteomes" id="UP000192678">
    <property type="component" value="Unassembled WGS sequence"/>
</dbReference>